<name>A0ABP8X9M4_9PSEU</name>
<comment type="caution">
    <text evidence="2">The sequence shown here is derived from an EMBL/GenBank/DDBJ whole genome shotgun (WGS) entry which is preliminary data.</text>
</comment>
<dbReference type="Proteomes" id="UP001500325">
    <property type="component" value="Unassembled WGS sequence"/>
</dbReference>
<feature type="compositionally biased region" description="Basic and acidic residues" evidence="1">
    <location>
        <begin position="299"/>
        <end position="308"/>
    </location>
</feature>
<evidence type="ECO:0000256" key="1">
    <source>
        <dbReference type="SAM" id="MobiDB-lite"/>
    </source>
</evidence>
<feature type="region of interest" description="Disordered" evidence="1">
    <location>
        <begin position="110"/>
        <end position="265"/>
    </location>
</feature>
<feature type="region of interest" description="Disordered" evidence="1">
    <location>
        <begin position="282"/>
        <end position="655"/>
    </location>
</feature>
<feature type="compositionally biased region" description="Basic and acidic residues" evidence="1">
    <location>
        <begin position="537"/>
        <end position="554"/>
    </location>
</feature>
<dbReference type="EMBL" id="BAABIC010000019">
    <property type="protein sequence ID" value="GAA4703707.1"/>
    <property type="molecule type" value="Genomic_DNA"/>
</dbReference>
<protein>
    <submittedName>
        <fullName evidence="2">Uncharacterized protein</fullName>
    </submittedName>
</protein>
<feature type="compositionally biased region" description="Basic and acidic residues" evidence="1">
    <location>
        <begin position="53"/>
        <end position="69"/>
    </location>
</feature>
<evidence type="ECO:0000313" key="3">
    <source>
        <dbReference type="Proteomes" id="UP001500325"/>
    </source>
</evidence>
<organism evidence="2 3">
    <name type="scientific">Pseudonocardia yuanmonensis</name>
    <dbReference type="NCBI Taxonomy" id="1095914"/>
    <lineage>
        <taxon>Bacteria</taxon>
        <taxon>Bacillati</taxon>
        <taxon>Actinomycetota</taxon>
        <taxon>Actinomycetes</taxon>
        <taxon>Pseudonocardiales</taxon>
        <taxon>Pseudonocardiaceae</taxon>
        <taxon>Pseudonocardia</taxon>
    </lineage>
</organism>
<proteinExistence type="predicted"/>
<accession>A0ABP8X9M4</accession>
<gene>
    <name evidence="2" type="ORF">GCM10023215_49090</name>
</gene>
<sequence length="655" mass="68684">MRPQPGRVPRRGRGEQALRQDGPLLDAVGPAARQLPGPQRRHQRGRVPAALGGDERLPAGRLGPRDVLEVHVGLGEEGEQPGPARSPDGSGERLLAQGAHGAVEALLVGAAQGEHRVGDQPGPVRSVGHGDRLTGRRQRPGRIRGAEPGRGQAGQEAVARPGVDRGVADVEGEPVEPDALLERERAHGGGGRPLDPRRRLGPLACHGRGRPVPGEVREVGIDPVAGVAQDRVDGGPVQPDPLAAGEAGLDGVPDEGVDEPVPAGCVGRLEQAGGRRLVDRVQALQQGPADDGGEDDEVDGRAEHRRDAQLVAAPRGESAQPPPDGLAHPGRDADRAALGEVAAQLGDEEGIAGTELVHPLGLLGGHRGPDDARQLRRDGLRREPAEREALDRRPAGQGRRSGGVVVRGDEQQPAAAQLRGHVVQEPQGRGIGPVDVVEHDEEPGGLCRRVQHPEDRVEQPEPVLLDGRRAVGQRGEIGPVDRSSGTGEPMQDLAPRQERRRGVGSGAGTPRDRDAVRRGTPRELRDEPGPADTELAATEHEPGVAGERGREHAGQRGQLAVATHQPGRHRSRTPSAPAARPGAVSSGGPARASVRPARALRTGLGEHRDTQRRPQQVPGTEGSQRRGGARARVPGQYGHREGCSPGASAEVLPPY</sequence>
<feature type="compositionally biased region" description="Basic and acidic residues" evidence="1">
    <location>
        <begin position="510"/>
        <end position="528"/>
    </location>
</feature>
<feature type="region of interest" description="Disordered" evidence="1">
    <location>
        <begin position="1"/>
        <end position="98"/>
    </location>
</feature>
<evidence type="ECO:0000313" key="2">
    <source>
        <dbReference type="EMBL" id="GAA4703707.1"/>
    </source>
</evidence>
<feature type="compositionally biased region" description="Basic and acidic residues" evidence="1">
    <location>
        <begin position="367"/>
        <end position="394"/>
    </location>
</feature>
<keyword evidence="3" id="KW-1185">Reference proteome</keyword>
<feature type="compositionally biased region" description="Polar residues" evidence="1">
    <location>
        <begin position="613"/>
        <end position="622"/>
    </location>
</feature>
<reference evidence="3" key="1">
    <citation type="journal article" date="2019" name="Int. J. Syst. Evol. Microbiol.">
        <title>The Global Catalogue of Microorganisms (GCM) 10K type strain sequencing project: providing services to taxonomists for standard genome sequencing and annotation.</title>
        <authorList>
            <consortium name="The Broad Institute Genomics Platform"/>
            <consortium name="The Broad Institute Genome Sequencing Center for Infectious Disease"/>
            <person name="Wu L."/>
            <person name="Ma J."/>
        </authorList>
    </citation>
    <scope>NUCLEOTIDE SEQUENCE [LARGE SCALE GENOMIC DNA]</scope>
    <source>
        <strain evidence="3">JCM 18055</strain>
    </source>
</reference>
<feature type="compositionally biased region" description="Low complexity" evidence="1">
    <location>
        <begin position="396"/>
        <end position="406"/>
    </location>
</feature>